<protein>
    <recommendedName>
        <fullName evidence="4">DUF948 domain-containing protein</fullName>
    </recommendedName>
</protein>
<name>A0ABQ6G7E3_9BACL</name>
<keyword evidence="1" id="KW-0812">Transmembrane</keyword>
<dbReference type="RefSeq" id="WP_284237190.1">
    <property type="nucleotide sequence ID" value="NZ_BSSQ01000003.1"/>
</dbReference>
<dbReference type="PANTHER" id="PTHR40070:SF1">
    <property type="entry name" value="UPF0478 PROTEIN YTXG"/>
    <property type="match status" value="1"/>
</dbReference>
<keyword evidence="1" id="KW-0472">Membrane</keyword>
<dbReference type="EMBL" id="BSSQ01000003">
    <property type="protein sequence ID" value="GLX66492.1"/>
    <property type="molecule type" value="Genomic_DNA"/>
</dbReference>
<reference evidence="2 3" key="1">
    <citation type="submission" date="2023-03" db="EMBL/GenBank/DDBJ databases">
        <title>Draft genome sequence of the bacteria which degrade cell wall of Tricholomamatutake.</title>
        <authorList>
            <person name="Konishi Y."/>
            <person name="Fukuta Y."/>
            <person name="Shirasaka N."/>
        </authorList>
    </citation>
    <scope>NUCLEOTIDE SEQUENCE [LARGE SCALE GENOMIC DNA]</scope>
    <source>
        <strain evidence="3">mu1</strain>
    </source>
</reference>
<evidence type="ECO:0000313" key="2">
    <source>
        <dbReference type="EMBL" id="GLX66492.1"/>
    </source>
</evidence>
<feature type="transmembrane region" description="Helical" evidence="1">
    <location>
        <begin position="6"/>
        <end position="24"/>
    </location>
</feature>
<evidence type="ECO:0000256" key="1">
    <source>
        <dbReference type="SAM" id="Phobius"/>
    </source>
</evidence>
<proteinExistence type="predicted"/>
<sequence>MDLFIQIIIAVITVAFVILMFFLIQTIKALTATLDEVRSTVGELKNDVSQISGDVKEMIHHTNEMTLDVRTKLRSLDVVFATIHDIGQTLHSFTGVMKETAVGIVHNMKDKAKTKPEVYDEQANQANRKSSGNVTNALADGILSSVRIWRKLKQQ</sequence>
<gene>
    <name evidence="2" type="ORF">MU1_08360</name>
</gene>
<organism evidence="2 3">
    <name type="scientific">Paenibacillus glycanilyticus</name>
    <dbReference type="NCBI Taxonomy" id="126569"/>
    <lineage>
        <taxon>Bacteria</taxon>
        <taxon>Bacillati</taxon>
        <taxon>Bacillota</taxon>
        <taxon>Bacilli</taxon>
        <taxon>Bacillales</taxon>
        <taxon>Paenibacillaceae</taxon>
        <taxon>Paenibacillus</taxon>
    </lineage>
</organism>
<comment type="caution">
    <text evidence="2">The sequence shown here is derived from an EMBL/GenBank/DDBJ whole genome shotgun (WGS) entry which is preliminary data.</text>
</comment>
<keyword evidence="1" id="KW-1133">Transmembrane helix</keyword>
<evidence type="ECO:0008006" key="4">
    <source>
        <dbReference type="Google" id="ProtNLM"/>
    </source>
</evidence>
<keyword evidence="3" id="KW-1185">Reference proteome</keyword>
<dbReference type="InterPro" id="IPR009293">
    <property type="entry name" value="UPF0478"/>
</dbReference>
<dbReference type="Pfam" id="PF06103">
    <property type="entry name" value="DUF948"/>
    <property type="match status" value="1"/>
</dbReference>
<evidence type="ECO:0000313" key="3">
    <source>
        <dbReference type="Proteomes" id="UP001157114"/>
    </source>
</evidence>
<dbReference type="Proteomes" id="UP001157114">
    <property type="component" value="Unassembled WGS sequence"/>
</dbReference>
<accession>A0ABQ6G7E3</accession>
<dbReference type="PANTHER" id="PTHR40070">
    <property type="entry name" value="UPF0478 PROTEIN YTXG"/>
    <property type="match status" value="1"/>
</dbReference>